<gene>
    <name evidence="1" type="ORF">EDD58_101592</name>
</gene>
<protein>
    <submittedName>
        <fullName evidence="1">Uncharacterized protein</fullName>
    </submittedName>
</protein>
<reference evidence="1 2" key="1">
    <citation type="submission" date="2019-03" db="EMBL/GenBank/DDBJ databases">
        <title>Genomic Encyclopedia of Type Strains, Phase IV (KMG-IV): sequencing the most valuable type-strain genomes for metagenomic binning, comparative biology and taxonomic classification.</title>
        <authorList>
            <person name="Goeker M."/>
        </authorList>
    </citation>
    <scope>NUCLEOTIDE SEQUENCE [LARGE SCALE GENOMIC DNA]</scope>
    <source>
        <strain evidence="1 2">DSM 45707</strain>
    </source>
</reference>
<proteinExistence type="predicted"/>
<comment type="caution">
    <text evidence="1">The sequence shown here is derived from an EMBL/GenBank/DDBJ whole genome shotgun (WGS) entry which is preliminary data.</text>
</comment>
<evidence type="ECO:0000313" key="1">
    <source>
        <dbReference type="EMBL" id="TCS96945.1"/>
    </source>
</evidence>
<dbReference type="RefSeq" id="WP_131923320.1">
    <property type="nucleotide sequence ID" value="NZ_SMAG01000001.1"/>
</dbReference>
<sequence>MELKMFDLMLKHRGWSHELYINSDKIGYTEKELKEMLQLFGLTTNKDREHFFWGLERMLEETILLHPYEQNGDLAEILAKSWNQENQPAIDKTMARLFIDSLSLRLDHRKRAFFSLCHGDAESTFMYLNQDILPFAEWFVRFGLMLVEREMMLVDLAKVMLPTLFKDTDGKKLIFQSFDRLYYREAEGKLCFRGMKQYKRVTGLERLPFAQGMADLLLSRFEKTSHPLVFAFCEKISLHFTVQKEMVERLDEKVTIPSIEPRDEIKNPTKLCVAVTTEPQSDRISVQSPIKEKLESVRHALDQLEDTVSEKIQSSANDYVDQEIEWLRKENERLHWQLDELQKQQESLMYRKLIELIQQLAGESSRFVLHELYEESIGHLEIEGLKSKGRLMRMFNVLHMSGIEPYTYQHQIGDVFTMEKEELAQKYLIKAPICTDESKVTVRIVGHGWSLHGKPIFLPIVEEMFT</sequence>
<dbReference type="AlphaFoldDB" id="A0A4R3LCE9"/>
<dbReference type="Proteomes" id="UP000294937">
    <property type="component" value="Unassembled WGS sequence"/>
</dbReference>
<organism evidence="1 2">
    <name type="scientific">Hazenella coriacea</name>
    <dbReference type="NCBI Taxonomy" id="1179467"/>
    <lineage>
        <taxon>Bacteria</taxon>
        <taxon>Bacillati</taxon>
        <taxon>Bacillota</taxon>
        <taxon>Bacilli</taxon>
        <taxon>Bacillales</taxon>
        <taxon>Thermoactinomycetaceae</taxon>
        <taxon>Hazenella</taxon>
    </lineage>
</organism>
<dbReference type="OrthoDB" id="2962801at2"/>
<accession>A0A4R3LCE9</accession>
<name>A0A4R3LCE9_9BACL</name>
<keyword evidence="2" id="KW-1185">Reference proteome</keyword>
<dbReference type="EMBL" id="SMAG01000001">
    <property type="protein sequence ID" value="TCS96945.1"/>
    <property type="molecule type" value="Genomic_DNA"/>
</dbReference>
<evidence type="ECO:0000313" key="2">
    <source>
        <dbReference type="Proteomes" id="UP000294937"/>
    </source>
</evidence>